<feature type="signal peptide" evidence="1">
    <location>
        <begin position="1"/>
        <end position="22"/>
    </location>
</feature>
<evidence type="ECO:0000256" key="1">
    <source>
        <dbReference type="SAM" id="SignalP"/>
    </source>
</evidence>
<gene>
    <name evidence="2" type="ORF">ACFOUT_09060</name>
</gene>
<comment type="caution">
    <text evidence="2">The sequence shown here is derived from an EMBL/GenBank/DDBJ whole genome shotgun (WGS) entry which is preliminary data.</text>
</comment>
<dbReference type="EMBL" id="JBHSAW010000004">
    <property type="protein sequence ID" value="MFC4096024.1"/>
    <property type="molecule type" value="Genomic_DNA"/>
</dbReference>
<dbReference type="RefSeq" id="WP_192460353.1">
    <property type="nucleotide sequence ID" value="NZ_JACYFJ010000001.1"/>
</dbReference>
<keyword evidence="3" id="KW-1185">Reference proteome</keyword>
<proteinExistence type="predicted"/>
<evidence type="ECO:0000313" key="2">
    <source>
        <dbReference type="EMBL" id="MFC4096024.1"/>
    </source>
</evidence>
<dbReference type="Proteomes" id="UP001595814">
    <property type="component" value="Unassembled WGS sequence"/>
</dbReference>
<name>A0ABV8JN79_9FLAO</name>
<accession>A0ABV8JN79</accession>
<feature type="chain" id="PRO_5045730943" evidence="1">
    <location>
        <begin position="23"/>
        <end position="133"/>
    </location>
</feature>
<sequence length="133" mass="15633">MVKLTCILSSFLILAQSLGFHANDLAELDELFNHAKFHQETYGDNFLVFMAKHYGDLKAEHEKEHREEKKDHEKLPFQHHCHSTTSSTYVIRDFSTNFLKIQVFEVDETHNFFYSNSYHSLEVDEPFQPPRAA</sequence>
<protein>
    <submittedName>
        <fullName evidence="2">Uncharacterized protein</fullName>
    </submittedName>
</protein>
<reference evidence="3" key="1">
    <citation type="journal article" date="2019" name="Int. J. Syst. Evol. Microbiol.">
        <title>The Global Catalogue of Microorganisms (GCM) 10K type strain sequencing project: providing services to taxonomists for standard genome sequencing and annotation.</title>
        <authorList>
            <consortium name="The Broad Institute Genomics Platform"/>
            <consortium name="The Broad Institute Genome Sequencing Center for Infectious Disease"/>
            <person name="Wu L."/>
            <person name="Ma J."/>
        </authorList>
    </citation>
    <scope>NUCLEOTIDE SEQUENCE [LARGE SCALE GENOMIC DNA]</scope>
    <source>
        <strain evidence="3">CECT 7477</strain>
    </source>
</reference>
<evidence type="ECO:0000313" key="3">
    <source>
        <dbReference type="Proteomes" id="UP001595814"/>
    </source>
</evidence>
<keyword evidence="1" id="KW-0732">Signal</keyword>
<organism evidence="2 3">
    <name type="scientific">Euzebyella saccharophila</name>
    <dbReference type="NCBI Taxonomy" id="679664"/>
    <lineage>
        <taxon>Bacteria</taxon>
        <taxon>Pseudomonadati</taxon>
        <taxon>Bacteroidota</taxon>
        <taxon>Flavobacteriia</taxon>
        <taxon>Flavobacteriales</taxon>
        <taxon>Flavobacteriaceae</taxon>
        <taxon>Euzebyella</taxon>
    </lineage>
</organism>